<dbReference type="SUPFAM" id="SSF69593">
    <property type="entry name" value="Glycerol-3-phosphate (1)-acyltransferase"/>
    <property type="match status" value="1"/>
</dbReference>
<organism evidence="4">
    <name type="scientific">freshwater metagenome</name>
    <dbReference type="NCBI Taxonomy" id="449393"/>
    <lineage>
        <taxon>unclassified sequences</taxon>
        <taxon>metagenomes</taxon>
        <taxon>ecological metagenomes</taxon>
    </lineage>
</organism>
<name>A0A6J6V9M2_9ZZZZ</name>
<feature type="domain" description="Phospholipid/glycerol acyltransferase" evidence="3">
    <location>
        <begin position="42"/>
        <end position="160"/>
    </location>
</feature>
<dbReference type="GO" id="GO:0003841">
    <property type="term" value="F:1-acylglycerol-3-phosphate O-acyltransferase activity"/>
    <property type="evidence" value="ECO:0007669"/>
    <property type="project" value="TreeGrafter"/>
</dbReference>
<dbReference type="CDD" id="cd07989">
    <property type="entry name" value="LPLAT_AGPAT-like"/>
    <property type="match status" value="1"/>
</dbReference>
<keyword evidence="2" id="KW-0012">Acyltransferase</keyword>
<keyword evidence="1" id="KW-0808">Transferase</keyword>
<protein>
    <submittedName>
        <fullName evidence="4">Unannotated protein</fullName>
    </submittedName>
</protein>
<evidence type="ECO:0000256" key="2">
    <source>
        <dbReference type="ARBA" id="ARBA00023315"/>
    </source>
</evidence>
<accession>A0A6J6V9M2</accession>
<reference evidence="4" key="1">
    <citation type="submission" date="2020-05" db="EMBL/GenBank/DDBJ databases">
        <authorList>
            <person name="Chiriac C."/>
            <person name="Salcher M."/>
            <person name="Ghai R."/>
            <person name="Kavagutti S V."/>
        </authorList>
    </citation>
    <scope>NUCLEOTIDE SEQUENCE</scope>
</reference>
<dbReference type="AlphaFoldDB" id="A0A6J6V9M2"/>
<gene>
    <name evidence="4" type="ORF">UFOPK2894_00356</name>
</gene>
<proteinExistence type="predicted"/>
<evidence type="ECO:0000256" key="1">
    <source>
        <dbReference type="ARBA" id="ARBA00022679"/>
    </source>
</evidence>
<dbReference type="InterPro" id="IPR002123">
    <property type="entry name" value="Plipid/glycerol_acylTrfase"/>
</dbReference>
<sequence>MTLPRKVGFWFWFASSLARPVAFLICKREWRGRSNIPRTGSVIIVANHISMVDPLLFEHFVYMSGRAPRVFIKSSLFKVPMLGKILVKTGQFRVPRDSQSMSEVLGEAKTALLRGDLVSIYHEGTITREPHLWPMKGKHGAARLALETNVPVIPCAQWGAQQLLPPYSKKFKFFPRPTSIVHAGPPADLSRWQGKEVTKEVLDEVTEYFMGLITALLEKIRHEEAPKIRFVYEK</sequence>
<dbReference type="SMART" id="SM00563">
    <property type="entry name" value="PlsC"/>
    <property type="match status" value="1"/>
</dbReference>
<dbReference type="EMBL" id="CAEZZQ010000014">
    <property type="protein sequence ID" value="CAB4767237.1"/>
    <property type="molecule type" value="Genomic_DNA"/>
</dbReference>
<evidence type="ECO:0000259" key="3">
    <source>
        <dbReference type="SMART" id="SM00563"/>
    </source>
</evidence>
<dbReference type="PANTHER" id="PTHR10434:SF55">
    <property type="entry name" value="POSSIBLE ACYLTRANSFERASE"/>
    <property type="match status" value="1"/>
</dbReference>
<dbReference type="GO" id="GO:0005886">
    <property type="term" value="C:plasma membrane"/>
    <property type="evidence" value="ECO:0007669"/>
    <property type="project" value="TreeGrafter"/>
</dbReference>
<evidence type="ECO:0000313" key="4">
    <source>
        <dbReference type="EMBL" id="CAB4767237.1"/>
    </source>
</evidence>
<dbReference type="Pfam" id="PF01553">
    <property type="entry name" value="Acyltransferase"/>
    <property type="match status" value="1"/>
</dbReference>
<dbReference type="GO" id="GO:0006654">
    <property type="term" value="P:phosphatidic acid biosynthetic process"/>
    <property type="evidence" value="ECO:0007669"/>
    <property type="project" value="TreeGrafter"/>
</dbReference>
<dbReference type="PANTHER" id="PTHR10434">
    <property type="entry name" value="1-ACYL-SN-GLYCEROL-3-PHOSPHATE ACYLTRANSFERASE"/>
    <property type="match status" value="1"/>
</dbReference>